<dbReference type="InterPro" id="IPR002328">
    <property type="entry name" value="ADH_Zn_CS"/>
</dbReference>
<dbReference type="RefSeq" id="WP_147138473.1">
    <property type="nucleotide sequence ID" value="NZ_BAABIJ010000002.1"/>
</dbReference>
<dbReference type="Pfam" id="PF08240">
    <property type="entry name" value="ADH_N"/>
    <property type="match status" value="1"/>
</dbReference>
<protein>
    <recommendedName>
        <fullName evidence="3">alcohol dehydrogenase</fullName>
        <ecNumber evidence="3">1.1.1.1</ecNumber>
    </recommendedName>
</protein>
<dbReference type="PROSITE" id="PS00059">
    <property type="entry name" value="ADH_ZINC"/>
    <property type="match status" value="1"/>
</dbReference>
<accession>A0A562V1P8</accession>
<comment type="similarity">
    <text evidence="2 9">Belongs to the zinc-containing alcohol dehydrogenase family.</text>
</comment>
<dbReference type="PANTHER" id="PTHR42940">
    <property type="entry name" value="ALCOHOL DEHYDROGENASE 1-RELATED"/>
    <property type="match status" value="1"/>
</dbReference>
<dbReference type="SMART" id="SM00829">
    <property type="entry name" value="PKS_ER"/>
    <property type="match status" value="1"/>
</dbReference>
<dbReference type="InterPro" id="IPR020843">
    <property type="entry name" value="ER"/>
</dbReference>
<dbReference type="GO" id="GO:0008270">
    <property type="term" value="F:zinc ion binding"/>
    <property type="evidence" value="ECO:0007669"/>
    <property type="project" value="InterPro"/>
</dbReference>
<evidence type="ECO:0000256" key="2">
    <source>
        <dbReference type="ARBA" id="ARBA00008072"/>
    </source>
</evidence>
<keyword evidence="5 9" id="KW-0862">Zinc</keyword>
<comment type="catalytic activity">
    <reaction evidence="7">
        <text>a secondary alcohol + NAD(+) = a ketone + NADH + H(+)</text>
        <dbReference type="Rhea" id="RHEA:10740"/>
        <dbReference type="ChEBI" id="CHEBI:15378"/>
        <dbReference type="ChEBI" id="CHEBI:17087"/>
        <dbReference type="ChEBI" id="CHEBI:35681"/>
        <dbReference type="ChEBI" id="CHEBI:57540"/>
        <dbReference type="ChEBI" id="CHEBI:57945"/>
        <dbReference type="EC" id="1.1.1.1"/>
    </reaction>
</comment>
<sequence>MKAYRLTDVHTARFEDVDQPTPGVGEVLLKVAGAGVCHSDLHILHADAWQPLPMTIGHEVSGRIAELGPGVTGWDVGEPVLVYLCWGCGQCHTCASGYENYCEVYKRGIVPGPGLGYDGAMAEYVIAKARFLVPLVDLDPVDAAPLTDAGLTPYHAVDIARPKLVPTSNAVVVGVGGLGHMAVQILAATTGARVIAVDLDESKLRHAAELGAELTVPSDEQAAAHILDATDGRGAEVVFDFVGVAPTLRLAADTIAPFGQIVVAGLGRGTLPFPADGPPGGLPWGAGIVKPYGGTRADLHEVMSLARRGRIKVTVERHPLSEAPAVFEKLEAGRIPGRAVLTPLPWNTGTAARLGLLRHHSTQEEP</sequence>
<dbReference type="InterPro" id="IPR013154">
    <property type="entry name" value="ADH-like_N"/>
</dbReference>
<evidence type="ECO:0000256" key="1">
    <source>
        <dbReference type="ARBA" id="ARBA00001947"/>
    </source>
</evidence>
<evidence type="ECO:0000256" key="6">
    <source>
        <dbReference type="ARBA" id="ARBA00023002"/>
    </source>
</evidence>
<evidence type="ECO:0000313" key="12">
    <source>
        <dbReference type="Proteomes" id="UP000321617"/>
    </source>
</evidence>
<evidence type="ECO:0000256" key="4">
    <source>
        <dbReference type="ARBA" id="ARBA00022723"/>
    </source>
</evidence>
<keyword evidence="12" id="KW-1185">Reference proteome</keyword>
<evidence type="ECO:0000256" key="7">
    <source>
        <dbReference type="ARBA" id="ARBA00049164"/>
    </source>
</evidence>
<dbReference type="PANTHER" id="PTHR42940:SF8">
    <property type="entry name" value="VACUOLAR PROTEIN SORTING-ASSOCIATED PROTEIN 11"/>
    <property type="match status" value="1"/>
</dbReference>
<evidence type="ECO:0000256" key="3">
    <source>
        <dbReference type="ARBA" id="ARBA00013190"/>
    </source>
</evidence>
<proteinExistence type="inferred from homology"/>
<comment type="caution">
    <text evidence="11">The sequence shown here is derived from an EMBL/GenBank/DDBJ whole genome shotgun (WGS) entry which is preliminary data.</text>
</comment>
<dbReference type="Pfam" id="PF00107">
    <property type="entry name" value="ADH_zinc_N"/>
    <property type="match status" value="1"/>
</dbReference>
<dbReference type="Gene3D" id="3.40.50.720">
    <property type="entry name" value="NAD(P)-binding Rossmann-like Domain"/>
    <property type="match status" value="1"/>
</dbReference>
<name>A0A562V1P8_9ACTN</name>
<dbReference type="OrthoDB" id="334894at2"/>
<dbReference type="EC" id="1.1.1.1" evidence="3"/>
<dbReference type="GO" id="GO:0004022">
    <property type="term" value="F:alcohol dehydrogenase (NAD+) activity"/>
    <property type="evidence" value="ECO:0007669"/>
    <property type="project" value="UniProtKB-EC"/>
</dbReference>
<evidence type="ECO:0000313" key="11">
    <source>
        <dbReference type="EMBL" id="TWJ11836.1"/>
    </source>
</evidence>
<evidence type="ECO:0000256" key="9">
    <source>
        <dbReference type="RuleBase" id="RU361277"/>
    </source>
</evidence>
<evidence type="ECO:0000256" key="5">
    <source>
        <dbReference type="ARBA" id="ARBA00022833"/>
    </source>
</evidence>
<reference evidence="11 12" key="1">
    <citation type="journal article" date="2013" name="Stand. Genomic Sci.">
        <title>Genomic Encyclopedia of Type Strains, Phase I: The one thousand microbial genomes (KMG-I) project.</title>
        <authorList>
            <person name="Kyrpides N.C."/>
            <person name="Woyke T."/>
            <person name="Eisen J.A."/>
            <person name="Garrity G."/>
            <person name="Lilburn T.G."/>
            <person name="Beck B.J."/>
            <person name="Whitman W.B."/>
            <person name="Hugenholtz P."/>
            <person name="Klenk H.P."/>
        </authorList>
    </citation>
    <scope>NUCLEOTIDE SEQUENCE [LARGE SCALE GENOMIC DNA]</scope>
    <source>
        <strain evidence="11 12">DSM 45044</strain>
    </source>
</reference>
<organism evidence="11 12">
    <name type="scientific">Stackebrandtia albiflava</name>
    <dbReference type="NCBI Taxonomy" id="406432"/>
    <lineage>
        <taxon>Bacteria</taxon>
        <taxon>Bacillati</taxon>
        <taxon>Actinomycetota</taxon>
        <taxon>Actinomycetes</taxon>
        <taxon>Glycomycetales</taxon>
        <taxon>Glycomycetaceae</taxon>
        <taxon>Stackebrandtia</taxon>
    </lineage>
</organism>
<dbReference type="SUPFAM" id="SSF51735">
    <property type="entry name" value="NAD(P)-binding Rossmann-fold domains"/>
    <property type="match status" value="1"/>
</dbReference>
<comment type="catalytic activity">
    <reaction evidence="8">
        <text>a primary alcohol + NAD(+) = an aldehyde + NADH + H(+)</text>
        <dbReference type="Rhea" id="RHEA:10736"/>
        <dbReference type="ChEBI" id="CHEBI:15378"/>
        <dbReference type="ChEBI" id="CHEBI:15734"/>
        <dbReference type="ChEBI" id="CHEBI:17478"/>
        <dbReference type="ChEBI" id="CHEBI:57540"/>
        <dbReference type="ChEBI" id="CHEBI:57945"/>
        <dbReference type="EC" id="1.1.1.1"/>
    </reaction>
</comment>
<dbReference type="Proteomes" id="UP000321617">
    <property type="component" value="Unassembled WGS sequence"/>
</dbReference>
<dbReference type="InterPro" id="IPR011032">
    <property type="entry name" value="GroES-like_sf"/>
</dbReference>
<dbReference type="SUPFAM" id="SSF50129">
    <property type="entry name" value="GroES-like"/>
    <property type="match status" value="1"/>
</dbReference>
<dbReference type="InterPro" id="IPR013149">
    <property type="entry name" value="ADH-like_C"/>
</dbReference>
<gene>
    <name evidence="11" type="ORF">LX16_2573</name>
</gene>
<dbReference type="InterPro" id="IPR036291">
    <property type="entry name" value="NAD(P)-bd_dom_sf"/>
</dbReference>
<dbReference type="EMBL" id="VLLL01000006">
    <property type="protein sequence ID" value="TWJ11836.1"/>
    <property type="molecule type" value="Genomic_DNA"/>
</dbReference>
<evidence type="ECO:0000256" key="8">
    <source>
        <dbReference type="ARBA" id="ARBA00049243"/>
    </source>
</evidence>
<dbReference type="Gene3D" id="3.90.180.10">
    <property type="entry name" value="Medium-chain alcohol dehydrogenases, catalytic domain"/>
    <property type="match status" value="1"/>
</dbReference>
<feature type="domain" description="Enoyl reductase (ER)" evidence="10">
    <location>
        <begin position="7"/>
        <end position="341"/>
    </location>
</feature>
<keyword evidence="4 9" id="KW-0479">Metal-binding</keyword>
<comment type="cofactor">
    <cofactor evidence="1 9">
        <name>Zn(2+)</name>
        <dbReference type="ChEBI" id="CHEBI:29105"/>
    </cofactor>
</comment>
<keyword evidence="6" id="KW-0560">Oxidoreductase</keyword>
<evidence type="ECO:0000259" key="10">
    <source>
        <dbReference type="SMART" id="SM00829"/>
    </source>
</evidence>
<dbReference type="AlphaFoldDB" id="A0A562V1P8"/>
<dbReference type="CDD" id="cd05284">
    <property type="entry name" value="arabinose_DH_like"/>
    <property type="match status" value="1"/>
</dbReference>